<dbReference type="PANTHER" id="PTHR43236:SF1">
    <property type="entry name" value="BLL7220 PROTEIN"/>
    <property type="match status" value="1"/>
</dbReference>
<organism evidence="2">
    <name type="scientific">marine sediment metagenome</name>
    <dbReference type="NCBI Taxonomy" id="412755"/>
    <lineage>
        <taxon>unclassified sequences</taxon>
        <taxon>metagenomes</taxon>
        <taxon>ecological metagenomes</taxon>
    </lineage>
</organism>
<name>X1H630_9ZZZZ</name>
<dbReference type="AlphaFoldDB" id="X1H630"/>
<evidence type="ECO:0000259" key="1">
    <source>
        <dbReference type="Pfam" id="PF06114"/>
    </source>
</evidence>
<feature type="domain" description="IrrE N-terminal-like" evidence="1">
    <location>
        <begin position="49"/>
        <end position="143"/>
    </location>
</feature>
<dbReference type="InterPro" id="IPR052345">
    <property type="entry name" value="Rad_response_metalloprotease"/>
</dbReference>
<dbReference type="Pfam" id="PF06114">
    <property type="entry name" value="Peptidase_M78"/>
    <property type="match status" value="1"/>
</dbReference>
<comment type="caution">
    <text evidence="2">The sequence shown here is derived from an EMBL/GenBank/DDBJ whole genome shotgun (WGS) entry which is preliminary data.</text>
</comment>
<reference evidence="2" key="1">
    <citation type="journal article" date="2014" name="Front. Microbiol.">
        <title>High frequency of phylogenetically diverse reductive dehalogenase-homologous genes in deep subseafloor sedimentary metagenomes.</title>
        <authorList>
            <person name="Kawai M."/>
            <person name="Futagami T."/>
            <person name="Toyoda A."/>
            <person name="Takaki Y."/>
            <person name="Nishi S."/>
            <person name="Hori S."/>
            <person name="Arai W."/>
            <person name="Tsubouchi T."/>
            <person name="Morono Y."/>
            <person name="Uchiyama I."/>
            <person name="Ito T."/>
            <person name="Fujiyama A."/>
            <person name="Inagaki F."/>
            <person name="Takami H."/>
        </authorList>
    </citation>
    <scope>NUCLEOTIDE SEQUENCE</scope>
    <source>
        <strain evidence="2">Expedition CK06-06</strain>
    </source>
</reference>
<dbReference type="Gene3D" id="1.10.10.2910">
    <property type="match status" value="1"/>
</dbReference>
<dbReference type="EMBL" id="BARU01033216">
    <property type="protein sequence ID" value="GAH64852.1"/>
    <property type="molecule type" value="Genomic_DNA"/>
</dbReference>
<sequence length="241" mass="27770">REHWGLGPGPISNVTWLLENNGAIVVRQALCAKTLDAFSSWSNDDTPTPYFILGVEKMCAVRSRFDAAHELGHMVLHRNIDERRLRDSVYFKEAERQANYFASAFLLPEDTFAQEVDFAPNLEMLVALKSKWRVSIAAMVKRLRHLRLISAEREHRLFVNIGRRRWRTEEPLDDQLEIEEPRSLQKVLEILISKNMINEQSLTIDLGLSIEDIKKTIGLRGYLSNREATIIKFPGISERAN</sequence>
<protein>
    <recommendedName>
        <fullName evidence="1">IrrE N-terminal-like domain-containing protein</fullName>
    </recommendedName>
</protein>
<dbReference type="PANTHER" id="PTHR43236">
    <property type="entry name" value="ANTITOXIN HIGA1"/>
    <property type="match status" value="1"/>
</dbReference>
<dbReference type="InterPro" id="IPR010359">
    <property type="entry name" value="IrrE_HExxH"/>
</dbReference>
<accession>X1H630</accession>
<gene>
    <name evidence="2" type="ORF">S03H2_52292</name>
</gene>
<feature type="non-terminal residue" evidence="2">
    <location>
        <position position="1"/>
    </location>
</feature>
<proteinExistence type="predicted"/>
<evidence type="ECO:0000313" key="2">
    <source>
        <dbReference type="EMBL" id="GAH64852.1"/>
    </source>
</evidence>